<dbReference type="EMBL" id="VIWZ01000001">
    <property type="protein sequence ID" value="TWG18339.1"/>
    <property type="molecule type" value="Genomic_DNA"/>
</dbReference>
<evidence type="ECO:0000313" key="1">
    <source>
        <dbReference type="EMBL" id="TWG18339.1"/>
    </source>
</evidence>
<gene>
    <name evidence="1" type="ORF">FHU34_113685</name>
</gene>
<sequence length="259" mass="28502">MATVSMERVEDPASLLTWLADRPDHEALTGYNPVGWESSTWILHAMYENPGLARLGTHDDILRRGLDAGDLAPLVVGGINLDEDTTETGIPLGYVSRPGGPWQRVLWSTYLARGAEPERDRTLPPSYSWFPHSSWPADIQPPPEGSLDEESLDALLDALSQHSVAGPGTECVAFYASVPTGDFDKLHVWRGPLSAVPGLIAERGGRYGFSPTNLWPVDRSWMVWTDYDLQGSKVSGSVSLIDAIERHPVLETTDWSARR</sequence>
<dbReference type="AlphaFoldDB" id="A0A561W395"/>
<protein>
    <submittedName>
        <fullName evidence="1">Uncharacterized protein</fullName>
    </submittedName>
</protein>
<accession>A0A561W395</accession>
<reference evidence="1 2" key="1">
    <citation type="submission" date="2019-06" db="EMBL/GenBank/DDBJ databases">
        <title>Sequencing the genomes of 1000 actinobacteria strains.</title>
        <authorList>
            <person name="Klenk H.-P."/>
        </authorList>
    </citation>
    <scope>NUCLEOTIDE SEQUENCE [LARGE SCALE GENOMIC DNA]</scope>
    <source>
        <strain evidence="1 2">DSM 45885</strain>
    </source>
</reference>
<dbReference type="Proteomes" id="UP000317685">
    <property type="component" value="Unassembled WGS sequence"/>
</dbReference>
<evidence type="ECO:0000313" key="2">
    <source>
        <dbReference type="Proteomes" id="UP000317685"/>
    </source>
</evidence>
<keyword evidence="2" id="KW-1185">Reference proteome</keyword>
<proteinExistence type="predicted"/>
<organism evidence="1 2">
    <name type="scientific">Micromonospora taraxaci</name>
    <dbReference type="NCBI Taxonomy" id="1316803"/>
    <lineage>
        <taxon>Bacteria</taxon>
        <taxon>Bacillati</taxon>
        <taxon>Actinomycetota</taxon>
        <taxon>Actinomycetes</taxon>
        <taxon>Micromonosporales</taxon>
        <taxon>Micromonosporaceae</taxon>
        <taxon>Micromonospora</taxon>
    </lineage>
</organism>
<name>A0A561W395_9ACTN</name>
<comment type="caution">
    <text evidence="1">The sequence shown here is derived from an EMBL/GenBank/DDBJ whole genome shotgun (WGS) entry which is preliminary data.</text>
</comment>